<comment type="induction">
    <text evidence="6">By DNA damage, as part of the SOS response.</text>
</comment>
<dbReference type="AlphaFoldDB" id="A0A4R3NQL8"/>
<comment type="function">
    <text evidence="6">Component of the SOS system and an inhibitor of cell division. Accumulation of SulA causes rapid cessation of cell division and the appearance of long, non-septate filaments. In the presence of GTP, binds a polymerization-competent form of FtsZ in a 1:1 ratio, thus inhibiting FtsZ polymerization and therefore preventing it from participating in the assembly of the Z ring. This mechanism prevents the premature segregation of damaged DNA to daughter cells during cell division.</text>
</comment>
<evidence type="ECO:0000256" key="4">
    <source>
        <dbReference type="ARBA" id="ARBA00023236"/>
    </source>
</evidence>
<dbReference type="RefSeq" id="WP_132494527.1">
    <property type="nucleotide sequence ID" value="NZ_SMAS01000001.1"/>
</dbReference>
<dbReference type="PANTHER" id="PTHR35369">
    <property type="entry name" value="BLR3025 PROTEIN-RELATED"/>
    <property type="match status" value="1"/>
</dbReference>
<dbReference type="Gene3D" id="3.40.50.300">
    <property type="entry name" value="P-loop containing nucleotide triphosphate hydrolases"/>
    <property type="match status" value="1"/>
</dbReference>
<feature type="site" description="Essential for degradation by Lon protease" evidence="6">
    <location>
        <position position="188"/>
    </location>
</feature>
<proteinExistence type="evidence at transcript level"/>
<evidence type="ECO:0000256" key="2">
    <source>
        <dbReference type="ARBA" id="ARBA00022763"/>
    </source>
</evidence>
<gene>
    <name evidence="6" type="primary">sulA</name>
    <name evidence="7" type="ORF">EC835_101291</name>
</gene>
<dbReference type="OrthoDB" id="6464784at2"/>
<keyword evidence="3 6" id="KW-0717">Septation</keyword>
<dbReference type="Pfam" id="PF03846">
    <property type="entry name" value="SulA"/>
    <property type="match status" value="1"/>
</dbReference>
<dbReference type="SUPFAM" id="SSF52540">
    <property type="entry name" value="P-loop containing nucleoside triphosphate hydrolases"/>
    <property type="match status" value="1"/>
</dbReference>
<dbReference type="GO" id="GO:0051782">
    <property type="term" value="P:negative regulation of cell division"/>
    <property type="evidence" value="ECO:0007669"/>
    <property type="project" value="UniProtKB-UniRule"/>
</dbReference>
<comment type="caution">
    <text evidence="7">The sequence shown here is derived from an EMBL/GenBank/DDBJ whole genome shotgun (WGS) entry which is preliminary data.</text>
</comment>
<dbReference type="GO" id="GO:0000917">
    <property type="term" value="P:division septum assembly"/>
    <property type="evidence" value="ECO:0007669"/>
    <property type="project" value="UniProtKB-KW"/>
</dbReference>
<name>A0A4R3NQL8_9GAMM</name>
<dbReference type="InterPro" id="IPR004596">
    <property type="entry name" value="Cell_div_suppressor_SulA"/>
</dbReference>
<dbReference type="Proteomes" id="UP000295055">
    <property type="component" value="Unassembled WGS sequence"/>
</dbReference>
<comment type="similarity">
    <text evidence="6">Belongs to the SulA family.</text>
</comment>
<evidence type="ECO:0000313" key="7">
    <source>
        <dbReference type="EMBL" id="TCT38295.1"/>
    </source>
</evidence>
<keyword evidence="5 6" id="KW-0131">Cell cycle</keyword>
<evidence type="ECO:0000256" key="5">
    <source>
        <dbReference type="ARBA" id="ARBA00023306"/>
    </source>
</evidence>
<sequence>MSISTWNSATTHFLNHFTNDSFTHDRLTHSNLSNATPAMSFANGSIQQGMVSELVYNEQHPIMDYILLPMLRQFGIQSRWLLWLSPDKKLSKHWLEQAGLPTNKIMQFNQVNSITTIDAMEKALRSGNYSVVLGWLPEINEQDFILLQNAAEAGHSMGFIMRPEKTYNTSSADIRHQNLLKIHANNIH</sequence>
<reference evidence="7 8" key="1">
    <citation type="submission" date="2019-03" db="EMBL/GenBank/DDBJ databases">
        <title>Genomic analyses of the natural microbiome of Caenorhabditis elegans.</title>
        <authorList>
            <person name="Samuel B."/>
        </authorList>
    </citation>
    <scope>NUCLEOTIDE SEQUENCE [LARGE SCALE GENOMIC DNA]</scope>
    <source>
        <strain evidence="7 8">JUb102</strain>
    </source>
</reference>
<evidence type="ECO:0000256" key="3">
    <source>
        <dbReference type="ARBA" id="ARBA00023210"/>
    </source>
</evidence>
<dbReference type="InterPro" id="IPR050356">
    <property type="entry name" value="SulA_CellDiv_inhibitor"/>
</dbReference>
<feature type="region of interest" description="FtsZ binding" evidence="6">
    <location>
        <begin position="123"/>
        <end position="129"/>
    </location>
</feature>
<protein>
    <recommendedName>
        <fullName evidence="6">Cell division inhibitor SulA</fullName>
    </recommendedName>
</protein>
<keyword evidence="2 6" id="KW-0227">DNA damage</keyword>
<dbReference type="GO" id="GO:0009432">
    <property type="term" value="P:SOS response"/>
    <property type="evidence" value="ECO:0007669"/>
    <property type="project" value="UniProtKB-UniRule"/>
</dbReference>
<comment type="caution">
    <text evidence="6">Lacks conserved residue(s) required for the propagation of feature annotation.</text>
</comment>
<dbReference type="HAMAP" id="MF_01179">
    <property type="entry name" value="SulA"/>
    <property type="match status" value="1"/>
</dbReference>
<evidence type="ECO:0000256" key="6">
    <source>
        <dbReference type="HAMAP-Rule" id="MF_01179"/>
    </source>
</evidence>
<evidence type="ECO:0000313" key="8">
    <source>
        <dbReference type="Proteomes" id="UP000295055"/>
    </source>
</evidence>
<keyword evidence="1 6" id="KW-0132">Cell division</keyword>
<comment type="subunit">
    <text evidence="6">Interacts with FtsZ.</text>
</comment>
<dbReference type="PANTHER" id="PTHR35369:SF4">
    <property type="entry name" value="CELL DIVISION INHIBITOR SULA"/>
    <property type="match status" value="1"/>
</dbReference>
<comment type="PTM">
    <text evidence="6">Is rapidly cleaved and degraded by the Lon protease once DNA damage is repaired.</text>
</comment>
<dbReference type="PIRSF" id="PIRSF003093">
    <property type="entry name" value="SulA"/>
    <property type="match status" value="1"/>
</dbReference>
<accession>A0A4R3NQL8</accession>
<dbReference type="NCBIfam" id="TIGR00623">
    <property type="entry name" value="SOS_SulA_coli"/>
    <property type="match status" value="1"/>
</dbReference>
<organism evidence="7 8">
    <name type="scientific">Providencia alcalifaciens</name>
    <dbReference type="NCBI Taxonomy" id="126385"/>
    <lineage>
        <taxon>Bacteria</taxon>
        <taxon>Pseudomonadati</taxon>
        <taxon>Pseudomonadota</taxon>
        <taxon>Gammaproteobacteria</taxon>
        <taxon>Enterobacterales</taxon>
        <taxon>Morganellaceae</taxon>
        <taxon>Providencia</taxon>
    </lineage>
</organism>
<dbReference type="InterPro" id="IPR047696">
    <property type="entry name" value="SulA_enterobact"/>
</dbReference>
<dbReference type="NCBIfam" id="NF007892">
    <property type="entry name" value="PRK10595.1"/>
    <property type="match status" value="1"/>
</dbReference>
<dbReference type="InterPro" id="IPR027417">
    <property type="entry name" value="P-loop_NTPase"/>
</dbReference>
<evidence type="ECO:0000256" key="1">
    <source>
        <dbReference type="ARBA" id="ARBA00022618"/>
    </source>
</evidence>
<dbReference type="GO" id="GO:0006281">
    <property type="term" value="P:DNA repair"/>
    <property type="evidence" value="ECO:0007669"/>
    <property type="project" value="TreeGrafter"/>
</dbReference>
<keyword evidence="4 6" id="KW-0742">SOS response</keyword>
<dbReference type="EMBL" id="SMAS01000001">
    <property type="protein sequence ID" value="TCT38295.1"/>
    <property type="molecule type" value="Genomic_DNA"/>
</dbReference>